<evidence type="ECO:0000256" key="3">
    <source>
        <dbReference type="ARBA" id="ARBA00023239"/>
    </source>
</evidence>
<sequence>MEFTELVLAGITRDIQSVTDGFSYADAIAFHVSSQEEVSNLEKYSGELPVILTSWTNEDDSHYDNQGDLHFLKSAVDTDLVEAVDLEYELVKDNDSIIPSIQDDRLEIVISYRNHTETPDLSTLHSIINEAAEYGDIVYLETMASEQRDALTLLTALSEATQDGVVIGGACLGEVGRHTQVIASSYGSKLIYAPLTESKKTESLSQFSLKKVSELIQETEKTTTLHEKITNPMVREE</sequence>
<comment type="catalytic activity">
    <reaction evidence="1">
        <text>3-dehydroquinate = 3-dehydroshikimate + H2O</text>
        <dbReference type="Rhea" id="RHEA:21096"/>
        <dbReference type="ChEBI" id="CHEBI:15377"/>
        <dbReference type="ChEBI" id="CHEBI:16630"/>
        <dbReference type="ChEBI" id="CHEBI:32364"/>
        <dbReference type="EC" id="4.2.1.10"/>
    </reaction>
</comment>
<reference evidence="5 6" key="1">
    <citation type="journal article" date="2019" name="Int. J. Syst. Evol. Microbiol.">
        <title>The Global Catalogue of Microorganisms (GCM) 10K type strain sequencing project: providing services to taxonomists for standard genome sequencing and annotation.</title>
        <authorList>
            <consortium name="The Broad Institute Genomics Platform"/>
            <consortium name="The Broad Institute Genome Sequencing Center for Infectious Disease"/>
            <person name="Wu L."/>
            <person name="Ma J."/>
        </authorList>
    </citation>
    <scope>NUCLEOTIDE SEQUENCE [LARGE SCALE GENOMIC DNA]</scope>
    <source>
        <strain evidence="5 6">DSM 29988</strain>
    </source>
</reference>
<keyword evidence="6" id="KW-1185">Reference proteome</keyword>
<evidence type="ECO:0000313" key="6">
    <source>
        <dbReference type="Proteomes" id="UP001596481"/>
    </source>
</evidence>
<dbReference type="Pfam" id="PF01487">
    <property type="entry name" value="DHquinase_I"/>
    <property type="match status" value="1"/>
</dbReference>
<protein>
    <recommendedName>
        <fullName evidence="2">3-dehydroquinate dehydratase</fullName>
        <ecNumber evidence="2">4.2.1.10</ecNumber>
    </recommendedName>
</protein>
<keyword evidence="3" id="KW-0456">Lyase</keyword>
<gene>
    <name evidence="5" type="ORF">ACFQJC_17575</name>
</gene>
<dbReference type="GO" id="GO:0046279">
    <property type="term" value="P:3,4-dihydroxybenzoate biosynthetic process"/>
    <property type="evidence" value="ECO:0007669"/>
    <property type="project" value="UniProtKB-ARBA"/>
</dbReference>
<comment type="caution">
    <text evidence="5">The sequence shown here is derived from an EMBL/GenBank/DDBJ whole genome shotgun (WGS) entry which is preliminary data.</text>
</comment>
<proteinExistence type="predicted"/>
<dbReference type="Gene3D" id="3.20.20.70">
    <property type="entry name" value="Aldolase class I"/>
    <property type="match status" value="1"/>
</dbReference>
<evidence type="ECO:0000256" key="1">
    <source>
        <dbReference type="ARBA" id="ARBA00001864"/>
    </source>
</evidence>
<dbReference type="AlphaFoldDB" id="A0ABD5ZJ88"/>
<dbReference type="GO" id="GO:0003855">
    <property type="term" value="F:3-dehydroquinate dehydratase activity"/>
    <property type="evidence" value="ECO:0007669"/>
    <property type="project" value="UniProtKB-EC"/>
</dbReference>
<dbReference type="Proteomes" id="UP001596481">
    <property type="component" value="Unassembled WGS sequence"/>
</dbReference>
<dbReference type="InterPro" id="IPR001381">
    <property type="entry name" value="DHquinase_I"/>
</dbReference>
<evidence type="ECO:0000313" key="5">
    <source>
        <dbReference type="EMBL" id="MFC7205323.1"/>
    </source>
</evidence>
<dbReference type="InterPro" id="IPR013785">
    <property type="entry name" value="Aldolase_TIM"/>
</dbReference>
<dbReference type="InterPro" id="IPR050146">
    <property type="entry name" value="Type-I_3-dehydroquinase"/>
</dbReference>
<name>A0ABD5ZJ88_9EURY</name>
<evidence type="ECO:0000256" key="4">
    <source>
        <dbReference type="ARBA" id="ARBA00023270"/>
    </source>
</evidence>
<accession>A0ABD5ZJ88</accession>
<dbReference type="EMBL" id="JBHTAA010000014">
    <property type="protein sequence ID" value="MFC7205323.1"/>
    <property type="molecule type" value="Genomic_DNA"/>
</dbReference>
<dbReference type="RefSeq" id="WP_390225908.1">
    <property type="nucleotide sequence ID" value="NZ_JBHTAA010000014.1"/>
</dbReference>
<dbReference type="PANTHER" id="PTHR43699">
    <property type="entry name" value="3-DEHYDROQUINATE DEHYDRATASE"/>
    <property type="match status" value="1"/>
</dbReference>
<organism evidence="5 6">
    <name type="scientific">Haloferax namakaokahaiae</name>
    <dbReference type="NCBI Taxonomy" id="1748331"/>
    <lineage>
        <taxon>Archaea</taxon>
        <taxon>Methanobacteriati</taxon>
        <taxon>Methanobacteriota</taxon>
        <taxon>Stenosarchaea group</taxon>
        <taxon>Halobacteria</taxon>
        <taxon>Halobacteriales</taxon>
        <taxon>Haloferacaceae</taxon>
        <taxon>Haloferax</taxon>
    </lineage>
</organism>
<dbReference type="EC" id="4.2.1.10" evidence="2"/>
<dbReference type="SUPFAM" id="SSF51569">
    <property type="entry name" value="Aldolase"/>
    <property type="match status" value="1"/>
</dbReference>
<evidence type="ECO:0000256" key="2">
    <source>
        <dbReference type="ARBA" id="ARBA00012060"/>
    </source>
</evidence>
<dbReference type="PANTHER" id="PTHR43699:SF1">
    <property type="entry name" value="3-DEHYDROQUINATE DEHYDRATASE"/>
    <property type="match status" value="1"/>
</dbReference>
<keyword evidence="4" id="KW-0704">Schiff base</keyword>